<feature type="transmembrane region" description="Helical" evidence="1">
    <location>
        <begin position="148"/>
        <end position="169"/>
    </location>
</feature>
<keyword evidence="1" id="KW-1133">Transmembrane helix</keyword>
<proteinExistence type="predicted"/>
<dbReference type="Pfam" id="PF00892">
    <property type="entry name" value="EamA"/>
    <property type="match status" value="2"/>
</dbReference>
<reference evidence="4" key="1">
    <citation type="journal article" date="2020" name="bioRxiv">
        <title>A rank-normalized archaeal taxonomy based on genome phylogeny resolves widespread incomplete and uneven classifications.</title>
        <authorList>
            <person name="Rinke C."/>
            <person name="Chuvochina M."/>
            <person name="Mussig A.J."/>
            <person name="Chaumeil P.-A."/>
            <person name="Waite D.W."/>
            <person name="Whitman W.B."/>
            <person name="Parks D.H."/>
            <person name="Hugenholtz P."/>
        </authorList>
    </citation>
    <scope>NUCLEOTIDE SEQUENCE [LARGE SCALE GENOMIC DNA]</scope>
</reference>
<evidence type="ECO:0000313" key="3">
    <source>
        <dbReference type="EMBL" id="HIH16534.1"/>
    </source>
</evidence>
<feature type="transmembrane region" description="Helical" evidence="1">
    <location>
        <begin position="262"/>
        <end position="280"/>
    </location>
</feature>
<dbReference type="GO" id="GO:0016020">
    <property type="term" value="C:membrane"/>
    <property type="evidence" value="ECO:0007669"/>
    <property type="project" value="InterPro"/>
</dbReference>
<name>A0A7J4JGT6_9ARCH</name>
<feature type="transmembrane region" description="Helical" evidence="1">
    <location>
        <begin position="31"/>
        <end position="52"/>
    </location>
</feature>
<feature type="transmembrane region" description="Helical" evidence="1">
    <location>
        <begin position="87"/>
        <end position="111"/>
    </location>
</feature>
<feature type="transmembrane region" description="Helical" evidence="1">
    <location>
        <begin position="208"/>
        <end position="227"/>
    </location>
</feature>
<evidence type="ECO:0000256" key="1">
    <source>
        <dbReference type="SAM" id="Phobius"/>
    </source>
</evidence>
<protein>
    <submittedName>
        <fullName evidence="3">EamA family transporter</fullName>
    </submittedName>
</protein>
<dbReference type="PANTHER" id="PTHR22911">
    <property type="entry name" value="ACYL-MALONYL CONDENSING ENZYME-RELATED"/>
    <property type="match status" value="1"/>
</dbReference>
<gene>
    <name evidence="3" type="ORF">HA252_03970</name>
</gene>
<feature type="transmembrane region" description="Helical" evidence="1">
    <location>
        <begin position="239"/>
        <end position="256"/>
    </location>
</feature>
<dbReference type="AlphaFoldDB" id="A0A7J4JGT6"/>
<evidence type="ECO:0000313" key="4">
    <source>
        <dbReference type="Proteomes" id="UP000564964"/>
    </source>
</evidence>
<feature type="transmembrane region" description="Helical" evidence="1">
    <location>
        <begin position="123"/>
        <end position="142"/>
    </location>
</feature>
<dbReference type="SUPFAM" id="SSF103481">
    <property type="entry name" value="Multidrug resistance efflux transporter EmrE"/>
    <property type="match status" value="2"/>
</dbReference>
<dbReference type="InterPro" id="IPR037185">
    <property type="entry name" value="EmrE-like"/>
</dbReference>
<accession>A0A7J4JGT6</accession>
<sequence length="284" mass="30242">MASKKAALLIVAAAAIFATNGLYVRFLDLPVEALAAGRLFVGATALYVYYRFTGKSLRIKSVDGARLLFAAALFNALAFYTNFAAYALLPVTMATVLLYTSSFFSVVLEHFFVKEKRLRKENWLAVFLGLAGGGIIAYGHGLGTGFQANAGLFVGLASGVAYACTMVLAKKSIKANGCEQTTFYYVLVAGLLLAPFALIAHPRFTLETLGWLAVFGVVNSFVGVSMLLRGLKAVKPHHAIILVSLEMVFAAVYAWLLLGEAITPHVAVGGALIVVAAYLAEKEG</sequence>
<evidence type="ECO:0000259" key="2">
    <source>
        <dbReference type="Pfam" id="PF00892"/>
    </source>
</evidence>
<comment type="caution">
    <text evidence="3">The sequence shown here is derived from an EMBL/GenBank/DDBJ whole genome shotgun (WGS) entry which is preliminary data.</text>
</comment>
<organism evidence="3 4">
    <name type="scientific">Candidatus Iainarchaeum sp</name>
    <dbReference type="NCBI Taxonomy" id="3101447"/>
    <lineage>
        <taxon>Archaea</taxon>
        <taxon>Candidatus Iainarchaeota</taxon>
        <taxon>Candidatus Iainarchaeia</taxon>
        <taxon>Candidatus Iainarchaeales</taxon>
        <taxon>Candidatus Iainarchaeaceae</taxon>
        <taxon>Candidatus Iainarchaeum</taxon>
    </lineage>
</organism>
<dbReference type="InterPro" id="IPR000620">
    <property type="entry name" value="EamA_dom"/>
</dbReference>
<feature type="transmembrane region" description="Helical" evidence="1">
    <location>
        <begin position="64"/>
        <end position="81"/>
    </location>
</feature>
<feature type="domain" description="EamA" evidence="2">
    <location>
        <begin position="5"/>
        <end position="133"/>
    </location>
</feature>
<keyword evidence="1" id="KW-0472">Membrane</keyword>
<dbReference type="EMBL" id="DUGH01000098">
    <property type="protein sequence ID" value="HIH16534.1"/>
    <property type="molecule type" value="Genomic_DNA"/>
</dbReference>
<feature type="domain" description="EamA" evidence="2">
    <location>
        <begin position="150"/>
        <end position="279"/>
    </location>
</feature>
<dbReference type="Proteomes" id="UP000564964">
    <property type="component" value="Unassembled WGS sequence"/>
</dbReference>
<keyword evidence="1" id="KW-0812">Transmembrane</keyword>
<feature type="transmembrane region" description="Helical" evidence="1">
    <location>
        <begin position="181"/>
        <end position="202"/>
    </location>
</feature>